<protein>
    <submittedName>
        <fullName evidence="1">Uncharacterized protein</fullName>
    </submittedName>
</protein>
<gene>
    <name evidence="1" type="ORF">JOF56_008858</name>
</gene>
<sequence>MASRRTGTRTDRMVHDGYTVNLQQMESFAEMVRRTIGNYATINDTLAKAIPPGDPEL</sequence>
<proteinExistence type="predicted"/>
<keyword evidence="2" id="KW-1185">Reference proteome</keyword>
<dbReference type="Proteomes" id="UP001519332">
    <property type="component" value="Unassembled WGS sequence"/>
</dbReference>
<comment type="caution">
    <text evidence="1">The sequence shown here is derived from an EMBL/GenBank/DDBJ whole genome shotgun (WGS) entry which is preliminary data.</text>
</comment>
<dbReference type="RefSeq" id="WP_209645462.1">
    <property type="nucleotide sequence ID" value="NZ_JAGINW010000001.1"/>
</dbReference>
<organism evidence="1 2">
    <name type="scientific">Kibdelosporangium banguiense</name>
    <dbReference type="NCBI Taxonomy" id="1365924"/>
    <lineage>
        <taxon>Bacteria</taxon>
        <taxon>Bacillati</taxon>
        <taxon>Actinomycetota</taxon>
        <taxon>Actinomycetes</taxon>
        <taxon>Pseudonocardiales</taxon>
        <taxon>Pseudonocardiaceae</taxon>
        <taxon>Kibdelosporangium</taxon>
    </lineage>
</organism>
<name>A0ABS4TVN9_9PSEU</name>
<evidence type="ECO:0000313" key="2">
    <source>
        <dbReference type="Proteomes" id="UP001519332"/>
    </source>
</evidence>
<reference evidence="1 2" key="1">
    <citation type="submission" date="2021-03" db="EMBL/GenBank/DDBJ databases">
        <title>Sequencing the genomes of 1000 actinobacteria strains.</title>
        <authorList>
            <person name="Klenk H.-P."/>
        </authorList>
    </citation>
    <scope>NUCLEOTIDE SEQUENCE [LARGE SCALE GENOMIC DNA]</scope>
    <source>
        <strain evidence="1 2">DSM 46670</strain>
    </source>
</reference>
<accession>A0ABS4TVN9</accession>
<evidence type="ECO:0000313" key="1">
    <source>
        <dbReference type="EMBL" id="MBP2328473.1"/>
    </source>
</evidence>
<dbReference type="EMBL" id="JAGINW010000001">
    <property type="protein sequence ID" value="MBP2328473.1"/>
    <property type="molecule type" value="Genomic_DNA"/>
</dbReference>